<feature type="chain" id="PRO_5001504921" description="Peptidase A1 domain-containing protein" evidence="2">
    <location>
        <begin position="29"/>
        <end position="407"/>
    </location>
</feature>
<name>A0A022R9Z3_ERYGU</name>
<evidence type="ECO:0000313" key="4">
    <source>
        <dbReference type="EMBL" id="EYU37081.1"/>
    </source>
</evidence>
<dbReference type="eggNOG" id="KOG1339">
    <property type="taxonomic scope" value="Eukaryota"/>
</dbReference>
<keyword evidence="2" id="KW-0732">Signal</keyword>
<dbReference type="InterPro" id="IPR033121">
    <property type="entry name" value="PEPTIDASE_A1"/>
</dbReference>
<dbReference type="PhylomeDB" id="A0A022R9Z3"/>
<evidence type="ECO:0000256" key="2">
    <source>
        <dbReference type="SAM" id="SignalP"/>
    </source>
</evidence>
<organism evidence="4 5">
    <name type="scientific">Erythranthe guttata</name>
    <name type="common">Yellow monkey flower</name>
    <name type="synonym">Mimulus guttatus</name>
    <dbReference type="NCBI Taxonomy" id="4155"/>
    <lineage>
        <taxon>Eukaryota</taxon>
        <taxon>Viridiplantae</taxon>
        <taxon>Streptophyta</taxon>
        <taxon>Embryophyta</taxon>
        <taxon>Tracheophyta</taxon>
        <taxon>Spermatophyta</taxon>
        <taxon>Magnoliopsida</taxon>
        <taxon>eudicotyledons</taxon>
        <taxon>Gunneridae</taxon>
        <taxon>Pentapetalae</taxon>
        <taxon>asterids</taxon>
        <taxon>lamiids</taxon>
        <taxon>Lamiales</taxon>
        <taxon>Phrymaceae</taxon>
        <taxon>Erythranthe</taxon>
    </lineage>
</organism>
<dbReference type="GO" id="GO:0006508">
    <property type="term" value="P:proteolysis"/>
    <property type="evidence" value="ECO:0007669"/>
    <property type="project" value="InterPro"/>
</dbReference>
<dbReference type="InterPro" id="IPR032861">
    <property type="entry name" value="TAXi_N"/>
</dbReference>
<dbReference type="PANTHER" id="PTHR13683:SF826">
    <property type="entry name" value="ASPARTYL PROTEASE FAMILY PROTEIN 1"/>
    <property type="match status" value="1"/>
</dbReference>
<reference evidence="4 5" key="1">
    <citation type="journal article" date="2013" name="Proc. Natl. Acad. Sci. U.S.A.">
        <title>Fine-scale variation in meiotic recombination in Mimulus inferred from population shotgun sequencing.</title>
        <authorList>
            <person name="Hellsten U."/>
            <person name="Wright K.M."/>
            <person name="Jenkins J."/>
            <person name="Shu S."/>
            <person name="Yuan Y."/>
            <person name="Wessler S.R."/>
            <person name="Schmutz J."/>
            <person name="Willis J.H."/>
            <person name="Rokhsar D.S."/>
        </authorList>
    </citation>
    <scope>NUCLEOTIDE SEQUENCE [LARGE SCALE GENOMIC DNA]</scope>
    <source>
        <strain evidence="5">cv. DUN x IM62</strain>
    </source>
</reference>
<feature type="signal peptide" evidence="2">
    <location>
        <begin position="1"/>
        <end position="28"/>
    </location>
</feature>
<feature type="domain" description="Peptidase A1" evidence="3">
    <location>
        <begin position="105"/>
        <end position="407"/>
    </location>
</feature>
<proteinExistence type="inferred from homology"/>
<dbReference type="AlphaFoldDB" id="A0A022R9Z3"/>
<dbReference type="CDD" id="cd05471">
    <property type="entry name" value="pepsin_like"/>
    <property type="match status" value="1"/>
</dbReference>
<dbReference type="InterPro" id="IPR034164">
    <property type="entry name" value="Pepsin-like_dom"/>
</dbReference>
<evidence type="ECO:0000313" key="5">
    <source>
        <dbReference type="Proteomes" id="UP000030748"/>
    </source>
</evidence>
<gene>
    <name evidence="4" type="ORF">MIMGU_mgv11b022251mg</name>
</gene>
<dbReference type="Gene3D" id="2.40.70.10">
    <property type="entry name" value="Acid Proteases"/>
    <property type="match status" value="1"/>
</dbReference>
<evidence type="ECO:0000256" key="1">
    <source>
        <dbReference type="ARBA" id="ARBA00007447"/>
    </source>
</evidence>
<dbReference type="PROSITE" id="PS51767">
    <property type="entry name" value="PEPTIDASE_A1"/>
    <property type="match status" value="1"/>
</dbReference>
<dbReference type="Pfam" id="PF14543">
    <property type="entry name" value="TAXi_N"/>
    <property type="match status" value="1"/>
</dbReference>
<dbReference type="PROSITE" id="PS51257">
    <property type="entry name" value="PROKAR_LIPOPROTEIN"/>
    <property type="match status" value="1"/>
</dbReference>
<dbReference type="PANTHER" id="PTHR13683">
    <property type="entry name" value="ASPARTYL PROTEASES"/>
    <property type="match status" value="1"/>
</dbReference>
<dbReference type="InterPro" id="IPR021109">
    <property type="entry name" value="Peptidase_aspartic_dom_sf"/>
</dbReference>
<protein>
    <recommendedName>
        <fullName evidence="3">Peptidase A1 domain-containing protein</fullName>
    </recommendedName>
</protein>
<dbReference type="Proteomes" id="UP000030748">
    <property type="component" value="Unassembled WGS sequence"/>
</dbReference>
<keyword evidence="5" id="KW-1185">Reference proteome</keyword>
<evidence type="ECO:0000259" key="3">
    <source>
        <dbReference type="PROSITE" id="PS51767"/>
    </source>
</evidence>
<dbReference type="EMBL" id="KI630574">
    <property type="protein sequence ID" value="EYU37081.1"/>
    <property type="molecule type" value="Genomic_DNA"/>
</dbReference>
<sequence>MCFKNSVFGGCLMLIAFACWFNAKCGEAFGTFGFDIHHRYSDTVKEYLNLDGLPEKGTVDYYTAMAHRDQLLHDRRLAASTKPVLTFYSSVGNETYYISNLAYLHYAYLSVGTPSLEFFVALDTSKDLFWLPCDCTTCARKFLTQVIIQRILIDIFYDILFSELKKPAFPIYSPSNSTTSKPLPCNSTKCGPTRGCSTMYNACSYEISYGATSSTCILVDDVLHLGTNVTPQDVVDVPVTFGCGQNLTGNFLDVAGINGVFGLGMDNISIPSVLANKGLVANSFSLCFGSSSSVGRIEFGDKGSPLQKKTPFNLQQSKPTYNITVTQIAVDNNVTDLVFAANFDSSVSYSFFADPAYSFIVNNVLWIWCLDEDVEPPRLLFFVVARARDLRAFECLMYALLDACVLA</sequence>
<dbReference type="GO" id="GO:0004190">
    <property type="term" value="F:aspartic-type endopeptidase activity"/>
    <property type="evidence" value="ECO:0007669"/>
    <property type="project" value="InterPro"/>
</dbReference>
<accession>A0A022R9Z3</accession>
<dbReference type="STRING" id="4155.A0A022R9Z3"/>
<dbReference type="InterPro" id="IPR001461">
    <property type="entry name" value="Aspartic_peptidase_A1"/>
</dbReference>
<comment type="similarity">
    <text evidence="1">Belongs to the peptidase A1 family.</text>
</comment>
<dbReference type="SUPFAM" id="SSF50630">
    <property type="entry name" value="Acid proteases"/>
    <property type="match status" value="1"/>
</dbReference>